<evidence type="ECO:0000259" key="2">
    <source>
        <dbReference type="Pfam" id="PF18962"/>
    </source>
</evidence>
<dbReference type="Pfam" id="PF18962">
    <property type="entry name" value="Por_Secre_tail"/>
    <property type="match status" value="1"/>
</dbReference>
<sequence>MRNIYLKLMVIALIIGVTKQTYSQDSEVIYEAIDNGSGVALGVAISSADNGIGTFSGDGVQLAGTARIINQITISCFVTTDTAFIPGEFTVRLYTDCPVTGSSGSEGMCGADGAGSLIEGSEVTINLTSAPTAANPIVIDMPNVDISSETDDTIWVMFNSQRDNINGVLNGIAMTGSDALTEINAFSSCSTASTSSCARRIIGAASNNFVVSISATEILNTGTEKLSNAVTLFPNPIYNEATVSFEDTISPKMVNVYDVTGKLVLHKYTYNLENNFKLDMTNLKSGIYFMNFEAEEGTITKCIIKL</sequence>
<dbReference type="RefSeq" id="WP_013186033.1">
    <property type="nucleotide sequence ID" value="NC_014230.1"/>
</dbReference>
<dbReference type="HOGENOM" id="CLU_908256_0_0_10"/>
<feature type="domain" description="Secretion system C-terminal sorting" evidence="2">
    <location>
        <begin position="232"/>
        <end position="304"/>
    </location>
</feature>
<dbReference type="Proteomes" id="UP000002297">
    <property type="component" value="Chromosome"/>
</dbReference>
<evidence type="ECO:0000313" key="4">
    <source>
        <dbReference type="Proteomes" id="UP000002297"/>
    </source>
</evidence>
<dbReference type="STRING" id="216432.CA2559_01330"/>
<dbReference type="NCBIfam" id="TIGR04183">
    <property type="entry name" value="Por_Secre_tail"/>
    <property type="match status" value="1"/>
</dbReference>
<protein>
    <recommendedName>
        <fullName evidence="2">Secretion system C-terminal sorting domain-containing protein</fullName>
    </recommendedName>
</protein>
<dbReference type="EMBL" id="CP002046">
    <property type="protein sequence ID" value="EAP87355.1"/>
    <property type="molecule type" value="Genomic_DNA"/>
</dbReference>
<keyword evidence="1" id="KW-0732">Signal</keyword>
<keyword evidence="4" id="KW-1185">Reference proteome</keyword>
<dbReference type="KEGG" id="cat:CA2559_01330"/>
<dbReference type="OrthoDB" id="1288696at2"/>
<gene>
    <name evidence="3" type="ordered locus">CA2559_01330</name>
</gene>
<dbReference type="AlphaFoldDB" id="A3U538"/>
<evidence type="ECO:0000313" key="3">
    <source>
        <dbReference type="EMBL" id="EAP87355.1"/>
    </source>
</evidence>
<proteinExistence type="predicted"/>
<evidence type="ECO:0000256" key="1">
    <source>
        <dbReference type="ARBA" id="ARBA00022729"/>
    </source>
</evidence>
<reference evidence="3 4" key="1">
    <citation type="journal article" date="2010" name="J. Bacteriol.">
        <title>The complete genome sequence of Croceibacter atlanticus HTCC2559T.</title>
        <authorList>
            <person name="Oh H.M."/>
            <person name="Kang I."/>
            <person name="Ferriera S."/>
            <person name="Giovannoni S.J."/>
            <person name="Cho J.C."/>
        </authorList>
    </citation>
    <scope>NUCLEOTIDE SEQUENCE [LARGE SCALE GENOMIC DNA]</scope>
    <source>
        <strain evidence="4">ATCC BAA-628 / HTCC2559 / KCTC 12090</strain>
    </source>
</reference>
<accession>A3U538</accession>
<dbReference type="GeneID" id="89452067"/>
<organism evidence="3 4">
    <name type="scientific">Croceibacter atlanticus (strain ATCC BAA-628 / JCM 21780 / CIP 108009 / IAM 15332 / KCTC 12090 / HTCC2559)</name>
    <dbReference type="NCBI Taxonomy" id="216432"/>
    <lineage>
        <taxon>Bacteria</taxon>
        <taxon>Pseudomonadati</taxon>
        <taxon>Bacteroidota</taxon>
        <taxon>Flavobacteriia</taxon>
        <taxon>Flavobacteriales</taxon>
        <taxon>Flavobacteriaceae</taxon>
        <taxon>Croceibacter</taxon>
    </lineage>
</organism>
<dbReference type="InterPro" id="IPR026444">
    <property type="entry name" value="Secre_tail"/>
</dbReference>
<name>A3U538_CROAH</name>